<dbReference type="Pfam" id="PF22013">
    <property type="entry name" value="PG_1098_Fer"/>
    <property type="match status" value="1"/>
</dbReference>
<dbReference type="CDD" id="cd02440">
    <property type="entry name" value="AdoMet_MTases"/>
    <property type="match status" value="1"/>
</dbReference>
<dbReference type="SUPFAM" id="SSF53335">
    <property type="entry name" value="S-adenosyl-L-methionine-dependent methyltransferases"/>
    <property type="match status" value="1"/>
</dbReference>
<dbReference type="OrthoDB" id="1000417at2"/>
<dbReference type="Gene3D" id="1.10.10.1110">
    <property type="entry name" value="Methyltransferase PG1098, N-terminal domain"/>
    <property type="match status" value="1"/>
</dbReference>
<protein>
    <submittedName>
        <fullName evidence="3">Uncharacterized protein</fullName>
    </submittedName>
</protein>
<reference evidence="4" key="1">
    <citation type="submission" date="2016-10" db="EMBL/GenBank/DDBJ databases">
        <authorList>
            <person name="Varghese N."/>
        </authorList>
    </citation>
    <scope>NUCLEOTIDE SEQUENCE [LARGE SCALE GENOMIC DNA]</scope>
    <source>
        <strain evidence="4">DSM 18820</strain>
    </source>
</reference>
<sequence>MRTFTPEEQEFILAHQYDDVAQLMLQASRYPQLPVQELVQQIKARQKAIQKLPTWVAHPQAVFPVAVSVEQSSSEATAAYKSDLVQGRLLVDLTGGFGVDSFFFARSFAEVVHVEQNAALQEVAKYNFGLLGADNIKSINSTAEDFLADFEGKASVLYLDPARRGNHDQKLHLLQDCEPDVLRLLPELFQKADAILLKTSPMLDIEQALQELGHGTQVWVIAVQNEVKEVLYLLQPQAPAPADVPRMAVNLLPASSPQSLTFTRAQEEAAEPLYADPLEFVYEPNAAILKAGAYRYLGQHLGLHKLHPNSHLYTSAQLLSGFPGRSFRCLGVSRYSKKELLKQLPAKKANITVRNFPESVADIRRKTGIREGGDLYLFFTTDMHQKPVVLICEKAF</sequence>
<evidence type="ECO:0000313" key="4">
    <source>
        <dbReference type="Proteomes" id="UP000182491"/>
    </source>
</evidence>
<evidence type="ECO:0000259" key="1">
    <source>
        <dbReference type="Pfam" id="PF18096"/>
    </source>
</evidence>
<dbReference type="InterPro" id="IPR054168">
    <property type="entry name" value="PG_1098_Fer"/>
</dbReference>
<dbReference type="EMBL" id="FPCA01000003">
    <property type="protein sequence ID" value="SFU85182.1"/>
    <property type="molecule type" value="Genomic_DNA"/>
</dbReference>
<dbReference type="Proteomes" id="UP000182491">
    <property type="component" value="Unassembled WGS sequence"/>
</dbReference>
<organism evidence="3 4">
    <name type="scientific">Pontibacter akesuensis</name>
    <dbReference type="NCBI Taxonomy" id="388950"/>
    <lineage>
        <taxon>Bacteria</taxon>
        <taxon>Pseudomonadati</taxon>
        <taxon>Bacteroidota</taxon>
        <taxon>Cytophagia</taxon>
        <taxon>Cytophagales</taxon>
        <taxon>Hymenobacteraceae</taxon>
        <taxon>Pontibacter</taxon>
    </lineage>
</organism>
<dbReference type="Pfam" id="PF18096">
    <property type="entry name" value="Thump_like"/>
    <property type="match status" value="1"/>
</dbReference>
<proteinExistence type="predicted"/>
<gene>
    <name evidence="3" type="ORF">SAMN04487941_2933</name>
</gene>
<name>A0A1I7JJ27_9BACT</name>
<evidence type="ECO:0000259" key="2">
    <source>
        <dbReference type="Pfam" id="PF22013"/>
    </source>
</evidence>
<dbReference type="AlphaFoldDB" id="A0A1I7JJ27"/>
<feature type="domain" description="PG-1098 ferredoxin-like" evidence="2">
    <location>
        <begin position="280"/>
        <end position="323"/>
    </location>
</feature>
<dbReference type="STRING" id="388950.GCA_001611675_02133"/>
<dbReference type="Gene3D" id="3.40.50.150">
    <property type="entry name" value="Vaccinia Virus protein VP39"/>
    <property type="match status" value="1"/>
</dbReference>
<accession>A0A1I7JJ27</accession>
<keyword evidence="4" id="KW-1185">Reference proteome</keyword>
<dbReference type="RefSeq" id="WP_068838104.1">
    <property type="nucleotide sequence ID" value="NZ_BMXC01000003.1"/>
</dbReference>
<feature type="domain" description="THUMP-like" evidence="1">
    <location>
        <begin position="324"/>
        <end position="394"/>
    </location>
</feature>
<dbReference type="InterPro" id="IPR041497">
    <property type="entry name" value="Thump-like"/>
</dbReference>
<evidence type="ECO:0000313" key="3">
    <source>
        <dbReference type="EMBL" id="SFU85182.1"/>
    </source>
</evidence>
<dbReference type="InterPro" id="IPR029063">
    <property type="entry name" value="SAM-dependent_MTases_sf"/>
</dbReference>